<evidence type="ECO:0000256" key="1">
    <source>
        <dbReference type="ARBA" id="ARBA00000677"/>
    </source>
</evidence>
<dbReference type="GO" id="GO:0009003">
    <property type="term" value="F:signal peptidase activity"/>
    <property type="evidence" value="ECO:0007669"/>
    <property type="project" value="UniProtKB-EC"/>
</dbReference>
<comment type="similarity">
    <text evidence="2 9">Belongs to the peptidase S26 family.</text>
</comment>
<keyword evidence="8" id="KW-1133">Transmembrane helix</keyword>
<evidence type="ECO:0000256" key="2">
    <source>
        <dbReference type="ARBA" id="ARBA00009370"/>
    </source>
</evidence>
<evidence type="ECO:0000313" key="11">
    <source>
        <dbReference type="EMBL" id="ACR12884.1"/>
    </source>
</evidence>
<dbReference type="AlphaFoldDB" id="C5BRN4"/>
<dbReference type="InterPro" id="IPR019758">
    <property type="entry name" value="Pept_S26A_signal_pept_1_CS"/>
</dbReference>
<evidence type="ECO:0000259" key="10">
    <source>
        <dbReference type="Pfam" id="PF10502"/>
    </source>
</evidence>
<keyword evidence="12" id="KW-1185">Reference proteome</keyword>
<dbReference type="PANTHER" id="PTHR43390:SF1">
    <property type="entry name" value="CHLOROPLAST PROCESSING PEPTIDASE"/>
    <property type="match status" value="1"/>
</dbReference>
<keyword evidence="8" id="KW-0812">Transmembrane</keyword>
<dbReference type="Pfam" id="PF10502">
    <property type="entry name" value="Peptidase_S26"/>
    <property type="match status" value="1"/>
</dbReference>
<dbReference type="OrthoDB" id="9815782at2"/>
<dbReference type="SUPFAM" id="SSF51306">
    <property type="entry name" value="LexA/Signal peptidase"/>
    <property type="match status" value="1"/>
</dbReference>
<proteinExistence type="inferred from homology"/>
<reference evidence="11 12" key="1">
    <citation type="journal article" date="2009" name="PLoS ONE">
        <title>The complete genome of Teredinibacter turnerae T7901: an intracellular endosymbiont of marine wood-boring bivalves (shipworms).</title>
        <authorList>
            <person name="Yang J.C."/>
            <person name="Madupu R."/>
            <person name="Durkin A.S."/>
            <person name="Ekborg N.A."/>
            <person name="Pedamallu C.S."/>
            <person name="Hostetler J.B."/>
            <person name="Radune D."/>
            <person name="Toms B.S."/>
            <person name="Henrissat B."/>
            <person name="Coutinho P.M."/>
            <person name="Schwarz S."/>
            <person name="Field L."/>
            <person name="Trindade-Silva A.E."/>
            <person name="Soares C.A.G."/>
            <person name="Elshahawi S."/>
            <person name="Hanora A."/>
            <person name="Schmidt E.W."/>
            <person name="Haygood M.G."/>
            <person name="Posfai J."/>
            <person name="Benner J."/>
            <person name="Madinger C."/>
            <person name="Nove J."/>
            <person name="Anton B."/>
            <person name="Chaudhary K."/>
            <person name="Foster J."/>
            <person name="Holman A."/>
            <person name="Kumar S."/>
            <person name="Lessard P.A."/>
            <person name="Luyten Y.A."/>
            <person name="Slatko B."/>
            <person name="Wood N."/>
            <person name="Wu B."/>
            <person name="Teplitski M."/>
            <person name="Mougous J.D."/>
            <person name="Ward N."/>
            <person name="Eisen J.A."/>
            <person name="Badger J.H."/>
            <person name="Distel D.L."/>
        </authorList>
    </citation>
    <scope>NUCLEOTIDE SEQUENCE [LARGE SCALE GENOMIC DNA]</scope>
    <source>
        <strain evidence="12">ATCC 39867 / T7901</strain>
    </source>
</reference>
<evidence type="ECO:0000256" key="7">
    <source>
        <dbReference type="PIRSR" id="PIRSR600223-1"/>
    </source>
</evidence>
<dbReference type="eggNOG" id="COG0681">
    <property type="taxonomic scope" value="Bacteria"/>
</dbReference>
<dbReference type="InterPro" id="IPR019757">
    <property type="entry name" value="Pept_S26A_signal_pept_1_Lys-AS"/>
</dbReference>
<dbReference type="NCBIfam" id="TIGR02227">
    <property type="entry name" value="sigpep_I_bact"/>
    <property type="match status" value="1"/>
</dbReference>
<dbReference type="RefSeq" id="WP_015818997.1">
    <property type="nucleotide sequence ID" value="NC_012997.1"/>
</dbReference>
<comment type="caution">
    <text evidence="9">Lacks conserved residue(s) required for the propagation of feature annotation.</text>
</comment>
<feature type="transmembrane region" description="Helical" evidence="8">
    <location>
        <begin position="6"/>
        <end position="25"/>
    </location>
</feature>
<dbReference type="InterPro" id="IPR019533">
    <property type="entry name" value="Peptidase_S26"/>
</dbReference>
<dbReference type="HOGENOM" id="CLU_028723_1_1_6"/>
<keyword evidence="8" id="KW-0472">Membrane</keyword>
<dbReference type="EC" id="3.4.21.89" evidence="3 8"/>
<evidence type="ECO:0000256" key="5">
    <source>
        <dbReference type="ARBA" id="ARBA00022670"/>
    </source>
</evidence>
<evidence type="ECO:0000256" key="6">
    <source>
        <dbReference type="ARBA" id="ARBA00022801"/>
    </source>
</evidence>
<dbReference type="PROSITE" id="PS00761">
    <property type="entry name" value="SPASE_I_3"/>
    <property type="match status" value="1"/>
</dbReference>
<dbReference type="EMBL" id="CP001614">
    <property type="protein sequence ID" value="ACR12884.1"/>
    <property type="molecule type" value="Genomic_DNA"/>
</dbReference>
<comment type="subcellular location">
    <subcellularLocation>
        <location evidence="9">Membrane</location>
        <topology evidence="9">Multi-pass membrane protein</topology>
    </subcellularLocation>
</comment>
<dbReference type="InterPro" id="IPR036286">
    <property type="entry name" value="LexA/Signal_pep-like_sf"/>
</dbReference>
<feature type="domain" description="Peptidase S26" evidence="10">
    <location>
        <begin position="69"/>
        <end position="265"/>
    </location>
</feature>
<evidence type="ECO:0000256" key="9">
    <source>
        <dbReference type="RuleBase" id="RU362042"/>
    </source>
</evidence>
<dbReference type="Proteomes" id="UP000009080">
    <property type="component" value="Chromosome"/>
</dbReference>
<gene>
    <name evidence="11" type="primary">lepB</name>
    <name evidence="11" type="ordered locus">TERTU_1186</name>
</gene>
<dbReference type="GO" id="GO:0016020">
    <property type="term" value="C:membrane"/>
    <property type="evidence" value="ECO:0007669"/>
    <property type="project" value="UniProtKB-SubCell"/>
</dbReference>
<evidence type="ECO:0000256" key="8">
    <source>
        <dbReference type="RuleBase" id="RU003993"/>
    </source>
</evidence>
<dbReference type="PROSITE" id="PS00501">
    <property type="entry name" value="SPASE_I_1"/>
    <property type="match status" value="1"/>
</dbReference>
<accession>C5BRN4</accession>
<organism evidence="11 12">
    <name type="scientific">Teredinibacter turnerae (strain ATCC 39867 / T7901)</name>
    <dbReference type="NCBI Taxonomy" id="377629"/>
    <lineage>
        <taxon>Bacteria</taxon>
        <taxon>Pseudomonadati</taxon>
        <taxon>Pseudomonadota</taxon>
        <taxon>Gammaproteobacteria</taxon>
        <taxon>Cellvibrionales</taxon>
        <taxon>Cellvibrionaceae</taxon>
        <taxon>Teredinibacter</taxon>
    </lineage>
</organism>
<comment type="catalytic activity">
    <reaction evidence="1 8">
        <text>Cleavage of hydrophobic, N-terminal signal or leader sequences from secreted and periplasmic proteins.</text>
        <dbReference type="EC" id="3.4.21.89"/>
    </reaction>
</comment>
<evidence type="ECO:0000256" key="3">
    <source>
        <dbReference type="ARBA" id="ARBA00013208"/>
    </source>
</evidence>
<dbReference type="Gene3D" id="2.10.109.10">
    <property type="entry name" value="Umud Fragment, subunit A"/>
    <property type="match status" value="1"/>
</dbReference>
<feature type="active site" evidence="7">
    <location>
        <position position="99"/>
    </location>
</feature>
<dbReference type="InterPro" id="IPR000223">
    <property type="entry name" value="Pept_S26A_signal_pept_1"/>
</dbReference>
<dbReference type="GO" id="GO:0006465">
    <property type="term" value="P:signal peptide processing"/>
    <property type="evidence" value="ECO:0007669"/>
    <property type="project" value="InterPro"/>
</dbReference>
<keyword evidence="6 8" id="KW-0378">Hydrolase</keyword>
<feature type="active site" evidence="7">
    <location>
        <position position="153"/>
    </location>
</feature>
<dbReference type="PRINTS" id="PR00727">
    <property type="entry name" value="LEADERPTASE"/>
</dbReference>
<evidence type="ECO:0000256" key="4">
    <source>
        <dbReference type="ARBA" id="ARBA00019232"/>
    </source>
</evidence>
<dbReference type="GO" id="GO:0004252">
    <property type="term" value="F:serine-type endopeptidase activity"/>
    <property type="evidence" value="ECO:0007669"/>
    <property type="project" value="InterPro"/>
</dbReference>
<dbReference type="PANTHER" id="PTHR43390">
    <property type="entry name" value="SIGNAL PEPTIDASE I"/>
    <property type="match status" value="1"/>
</dbReference>
<dbReference type="KEGG" id="ttu:TERTU_1186"/>
<dbReference type="STRING" id="377629.TERTU_1186"/>
<dbReference type="PROSITE" id="PS00760">
    <property type="entry name" value="SPASE_I_2"/>
    <property type="match status" value="1"/>
</dbReference>
<dbReference type="InterPro" id="IPR019756">
    <property type="entry name" value="Pept_S26A_signal_pept_1_Ser-AS"/>
</dbReference>
<sequence>MDINLPLILMLLVAGTGLVWLYDIAFLRKGRNAAIAAVEAQFSHSGEGDTNDPGFVQARAAVAAEPALVEYSKSFFPVLFLVFALRSFLIEPFQIPSESMVPTLLVGDFIAVSKFSYGVRMPVFRNKLVPVGEPKRGEVMVFFPPHKDVYYIKRVIGLPGDEIRYVNNVLFVNGEQVPQKLVKDETESACAYGSAHYQVFEETLDGVSYHSRKCTVPGRLSRNGVWQVPEGHYLMMGDNRDNSSDGREWGFVPEERIVGKAFAIWMHWDKLLSIPSFSRIGSI</sequence>
<keyword evidence="5 8" id="KW-0645">Protease</keyword>
<evidence type="ECO:0000313" key="12">
    <source>
        <dbReference type="Proteomes" id="UP000009080"/>
    </source>
</evidence>
<protein>
    <recommendedName>
        <fullName evidence="4 8">Signal peptidase I</fullName>
        <ecNumber evidence="3 8">3.4.21.89</ecNumber>
    </recommendedName>
</protein>
<dbReference type="CDD" id="cd06530">
    <property type="entry name" value="S26_SPase_I"/>
    <property type="match status" value="1"/>
</dbReference>
<name>C5BRN4_TERTT</name>
<dbReference type="MEROPS" id="S26.001"/>